<keyword evidence="1" id="KW-0479">Metal-binding</keyword>
<dbReference type="OrthoDB" id="413122at2759"/>
<evidence type="ECO:0000256" key="6">
    <source>
        <dbReference type="RuleBase" id="RU369073"/>
    </source>
</evidence>
<comment type="subcellular location">
    <subcellularLocation>
        <location evidence="6">Nucleus</location>
        <location evidence="6">Nucleoplasm</location>
    </subcellularLocation>
</comment>
<dbReference type="SUPFAM" id="SSF53098">
    <property type="entry name" value="Ribonuclease H-like"/>
    <property type="match status" value="1"/>
</dbReference>
<evidence type="ECO:0000256" key="3">
    <source>
        <dbReference type="ARBA" id="ARBA00022833"/>
    </source>
</evidence>
<feature type="compositionally biased region" description="Polar residues" evidence="7">
    <location>
        <begin position="156"/>
        <end position="169"/>
    </location>
</feature>
<organism evidence="9 10">
    <name type="scientific">Chanos chanos</name>
    <name type="common">Milkfish</name>
    <name type="synonym">Mugil chanos</name>
    <dbReference type="NCBI Taxonomy" id="29144"/>
    <lineage>
        <taxon>Eukaryota</taxon>
        <taxon>Metazoa</taxon>
        <taxon>Chordata</taxon>
        <taxon>Craniata</taxon>
        <taxon>Vertebrata</taxon>
        <taxon>Euteleostomi</taxon>
        <taxon>Actinopterygii</taxon>
        <taxon>Neopterygii</taxon>
        <taxon>Teleostei</taxon>
        <taxon>Ostariophysi</taxon>
        <taxon>Gonorynchiformes</taxon>
        <taxon>Chanidae</taxon>
        <taxon>Chanos</taxon>
    </lineage>
</organism>
<feature type="domain" description="THAP-type" evidence="8">
    <location>
        <begin position="1"/>
        <end position="80"/>
    </location>
</feature>
<dbReference type="GO" id="GO:0003700">
    <property type="term" value="F:DNA-binding transcription factor activity"/>
    <property type="evidence" value="ECO:0007669"/>
    <property type="project" value="UniProtKB-UniRule"/>
</dbReference>
<evidence type="ECO:0000256" key="1">
    <source>
        <dbReference type="ARBA" id="ARBA00022723"/>
    </source>
</evidence>
<feature type="compositionally biased region" description="Basic and acidic residues" evidence="7">
    <location>
        <begin position="175"/>
        <end position="185"/>
    </location>
</feature>
<name>A0A6J2W618_CHACN</name>
<evidence type="ECO:0000256" key="5">
    <source>
        <dbReference type="PROSITE-ProRule" id="PRU00309"/>
    </source>
</evidence>
<keyword evidence="6" id="KW-0131">Cell cycle</keyword>
<gene>
    <name evidence="10" type="primary">LOC115819458</name>
</gene>
<evidence type="ECO:0000256" key="4">
    <source>
        <dbReference type="ARBA" id="ARBA00023125"/>
    </source>
</evidence>
<dbReference type="SUPFAM" id="SSF57716">
    <property type="entry name" value="Glucocorticoid receptor-like (DNA-binding domain)"/>
    <property type="match status" value="1"/>
</dbReference>
<dbReference type="Proteomes" id="UP000504632">
    <property type="component" value="Chromosome 8"/>
</dbReference>
<sequence length="487" mass="54999">MVFVCSAYNCKNTTKENGITFHSFPHKNPKLLKKWLVNMRWKDWTPALHSKLCSGHFEDKCFSRFGRVKRLYKWAVPTIFSFPEHMQRRKALINPRSRRYLQTVDESKPVPAAMVRPAPAKVIPLSLFRVEASINQESGKFVLEQRPVEPLLQCRPVQTSSPAESTSEQRPLESGLEHGPGETTEKQTPGQPGPKASDSGVAVKRPLKSPPWTILGDEAIYRNLTVPSFFHSGYCLPQCIRWAGEDELNVKPHVVKLVPGQTVPHVIEIRGRWEWLGLDVRGPLPQTVRGHRYIMTLTDYHSKWVEAFPLTPAIGEEVAQNLSEVIVQLGYPLCVLSRLCKRLIVKINRVLKHRLHIAGSSLVIQHHQTGYLDLATESLLNRMVSDLVKDYPHSWHLHVPAAALRLCCTDHPTTHEKPFSCMYTSSPQPSMSQRELPFSASDIRLSSFVVQSATDDVQDKDTETDYAKTGQSETNRGNDATNSNPVT</sequence>
<keyword evidence="3" id="KW-0862">Zinc</keyword>
<feature type="region of interest" description="Disordered" evidence="7">
    <location>
        <begin position="153"/>
        <end position="204"/>
    </location>
</feature>
<dbReference type="PROSITE" id="PS50950">
    <property type="entry name" value="ZF_THAP"/>
    <property type="match status" value="1"/>
</dbReference>
<keyword evidence="6" id="KW-0805">Transcription regulation</keyword>
<dbReference type="GeneID" id="115819458"/>
<dbReference type="SMART" id="SM00692">
    <property type="entry name" value="DM3"/>
    <property type="match status" value="1"/>
</dbReference>
<keyword evidence="4 5" id="KW-0238">DNA-binding</keyword>
<evidence type="ECO:0000256" key="7">
    <source>
        <dbReference type="SAM" id="MobiDB-lite"/>
    </source>
</evidence>
<dbReference type="Gene3D" id="3.30.420.10">
    <property type="entry name" value="Ribonuclease H-like superfamily/Ribonuclease H"/>
    <property type="match status" value="1"/>
</dbReference>
<evidence type="ECO:0000256" key="2">
    <source>
        <dbReference type="ARBA" id="ARBA00022771"/>
    </source>
</evidence>
<dbReference type="PANTHER" id="PTHR46600:SF7">
    <property type="entry name" value="SI:DKEY-228B2.6-RELATED"/>
    <property type="match status" value="1"/>
</dbReference>
<dbReference type="InParanoid" id="A0A6J2W618"/>
<accession>A0A6J2W618</accession>
<dbReference type="PANTHER" id="PTHR46600">
    <property type="entry name" value="THAP DOMAIN-CONTAINING"/>
    <property type="match status" value="1"/>
</dbReference>
<evidence type="ECO:0000259" key="8">
    <source>
        <dbReference type="PROSITE" id="PS50950"/>
    </source>
</evidence>
<feature type="region of interest" description="Disordered" evidence="7">
    <location>
        <begin position="452"/>
        <end position="487"/>
    </location>
</feature>
<dbReference type="GO" id="GO:0001935">
    <property type="term" value="P:endothelial cell proliferation"/>
    <property type="evidence" value="ECO:0007669"/>
    <property type="project" value="UniProtKB-UniRule"/>
</dbReference>
<dbReference type="InterPro" id="IPR012337">
    <property type="entry name" value="RNaseH-like_sf"/>
</dbReference>
<dbReference type="AlphaFoldDB" id="A0A6J2W618"/>
<dbReference type="InterPro" id="IPR006612">
    <property type="entry name" value="THAP_Znf"/>
</dbReference>
<feature type="compositionally biased region" description="Polar residues" evidence="7">
    <location>
        <begin position="469"/>
        <end position="487"/>
    </location>
</feature>
<reference evidence="10" key="1">
    <citation type="submission" date="2025-08" db="UniProtKB">
        <authorList>
            <consortium name="RefSeq"/>
        </authorList>
    </citation>
    <scope>IDENTIFICATION</scope>
</reference>
<dbReference type="GO" id="GO:0008270">
    <property type="term" value="F:zinc ion binding"/>
    <property type="evidence" value="ECO:0007669"/>
    <property type="project" value="UniProtKB-KW"/>
</dbReference>
<dbReference type="InterPro" id="IPR036397">
    <property type="entry name" value="RNaseH_sf"/>
</dbReference>
<dbReference type="RefSeq" id="XP_030638831.1">
    <property type="nucleotide sequence ID" value="XM_030782971.1"/>
</dbReference>
<comment type="function">
    <text evidence="6">DNA-binding transcription regulator that regulates endothelial cell proliferation and G1/S cell-cycle progression. Specifically binds the 5'-[AT]NTNN[GT]GGCA[AGT]-3' core DNA sequence and acts by modulating expression of pRB-E2F cell-cycle target genes.</text>
</comment>
<keyword evidence="2 5" id="KW-0863">Zinc-finger</keyword>
<evidence type="ECO:0000313" key="9">
    <source>
        <dbReference type="Proteomes" id="UP000504632"/>
    </source>
</evidence>
<dbReference type="GO" id="GO:0000978">
    <property type="term" value="F:RNA polymerase II cis-regulatory region sequence-specific DNA binding"/>
    <property type="evidence" value="ECO:0007669"/>
    <property type="project" value="TreeGrafter"/>
</dbReference>
<dbReference type="GO" id="GO:0005654">
    <property type="term" value="C:nucleoplasm"/>
    <property type="evidence" value="ECO:0007669"/>
    <property type="project" value="UniProtKB-SubCell"/>
</dbReference>
<protein>
    <recommendedName>
        <fullName evidence="6">THAP domain-containing protein 1</fullName>
    </recommendedName>
</protein>
<keyword evidence="6" id="KW-0539">Nucleus</keyword>
<keyword evidence="6" id="KW-0804">Transcription</keyword>
<proteinExistence type="inferred from homology"/>
<dbReference type="GO" id="GO:0006357">
    <property type="term" value="P:regulation of transcription by RNA polymerase II"/>
    <property type="evidence" value="ECO:0007669"/>
    <property type="project" value="TreeGrafter"/>
</dbReference>
<dbReference type="Pfam" id="PF05485">
    <property type="entry name" value="THAP"/>
    <property type="match status" value="1"/>
</dbReference>
<feature type="compositionally biased region" description="Basic and acidic residues" evidence="7">
    <location>
        <begin position="457"/>
        <end position="466"/>
    </location>
</feature>
<keyword evidence="9" id="KW-1185">Reference proteome</keyword>
<comment type="similarity">
    <text evidence="6">Belongs to the THAP1 family.</text>
</comment>
<keyword evidence="6" id="KW-0175">Coiled coil</keyword>
<dbReference type="SMART" id="SM00980">
    <property type="entry name" value="THAP"/>
    <property type="match status" value="1"/>
</dbReference>
<evidence type="ECO:0000313" key="10">
    <source>
        <dbReference type="RefSeq" id="XP_030638831.1"/>
    </source>
</evidence>
<dbReference type="InterPro" id="IPR026516">
    <property type="entry name" value="THAP1/10"/>
</dbReference>